<evidence type="ECO:0000256" key="7">
    <source>
        <dbReference type="ARBA" id="ARBA00023170"/>
    </source>
</evidence>
<dbReference type="InterPro" id="IPR017452">
    <property type="entry name" value="GPCR_Rhodpsn_7TM"/>
</dbReference>
<feature type="transmembrane region" description="Helical" evidence="11">
    <location>
        <begin position="115"/>
        <end position="133"/>
    </location>
</feature>
<keyword evidence="4 11" id="KW-1133">Transmembrane helix</keyword>
<evidence type="ECO:0000256" key="10">
    <source>
        <dbReference type="SAM" id="MobiDB-lite"/>
    </source>
</evidence>
<keyword evidence="7 9" id="KW-0675">Receptor</keyword>
<keyword evidence="8 9" id="KW-0807">Transducer</keyword>
<name>A0A814CB46_9BILA</name>
<evidence type="ECO:0000256" key="1">
    <source>
        <dbReference type="ARBA" id="ARBA00004651"/>
    </source>
</evidence>
<evidence type="ECO:0000256" key="9">
    <source>
        <dbReference type="RuleBase" id="RU000688"/>
    </source>
</evidence>
<evidence type="ECO:0000256" key="4">
    <source>
        <dbReference type="ARBA" id="ARBA00022989"/>
    </source>
</evidence>
<keyword evidence="5 9" id="KW-0297">G-protein coupled receptor</keyword>
<accession>A0A814CB46</accession>
<feature type="transmembrane region" description="Helical" evidence="11">
    <location>
        <begin position="580"/>
        <end position="598"/>
    </location>
</feature>
<dbReference type="SUPFAM" id="SSF81321">
    <property type="entry name" value="Family A G protein-coupled receptor-like"/>
    <property type="match status" value="2"/>
</dbReference>
<dbReference type="PRINTS" id="PR00243">
    <property type="entry name" value="MUSCARINICR"/>
</dbReference>
<keyword evidence="6 11" id="KW-0472">Membrane</keyword>
<feature type="transmembrane region" description="Helical" evidence="11">
    <location>
        <begin position="623"/>
        <end position="642"/>
    </location>
</feature>
<dbReference type="InterPro" id="IPR000276">
    <property type="entry name" value="GPCR_Rhodpsn"/>
</dbReference>
<dbReference type="AlphaFoldDB" id="A0A814CB46"/>
<feature type="transmembrane region" description="Helical" evidence="11">
    <location>
        <begin position="193"/>
        <end position="216"/>
    </location>
</feature>
<feature type="domain" description="G-protein coupled receptors family 1 profile" evidence="12">
    <location>
        <begin position="51"/>
        <end position="639"/>
    </location>
</feature>
<evidence type="ECO:0000256" key="2">
    <source>
        <dbReference type="ARBA" id="ARBA00022475"/>
    </source>
</evidence>
<evidence type="ECO:0000313" key="14">
    <source>
        <dbReference type="Proteomes" id="UP000663864"/>
    </source>
</evidence>
<evidence type="ECO:0000313" key="13">
    <source>
        <dbReference type="EMBL" id="CAF0939575.1"/>
    </source>
</evidence>
<comment type="caution">
    <text evidence="13">The sequence shown here is derived from an EMBL/GenBank/DDBJ whole genome shotgun (WGS) entry which is preliminary data.</text>
</comment>
<comment type="similarity">
    <text evidence="9">Belongs to the G-protein coupled receptor 1 family.</text>
</comment>
<evidence type="ECO:0000259" key="12">
    <source>
        <dbReference type="PROSITE" id="PS50262"/>
    </source>
</evidence>
<dbReference type="GO" id="GO:0045202">
    <property type="term" value="C:synapse"/>
    <property type="evidence" value="ECO:0007669"/>
    <property type="project" value="TreeGrafter"/>
</dbReference>
<dbReference type="Proteomes" id="UP000663864">
    <property type="component" value="Unassembled WGS sequence"/>
</dbReference>
<proteinExistence type="inferred from homology"/>
<dbReference type="Pfam" id="PF00001">
    <property type="entry name" value="7tm_1"/>
    <property type="match status" value="1"/>
</dbReference>
<evidence type="ECO:0000256" key="8">
    <source>
        <dbReference type="ARBA" id="ARBA00023224"/>
    </source>
</evidence>
<comment type="subcellular location">
    <subcellularLocation>
        <location evidence="1">Cell membrane</location>
        <topology evidence="1">Multi-pass membrane protein</topology>
    </subcellularLocation>
</comment>
<dbReference type="Gene3D" id="1.20.1070.10">
    <property type="entry name" value="Rhodopsin 7-helix transmembrane proteins"/>
    <property type="match status" value="2"/>
</dbReference>
<dbReference type="GO" id="GO:0005886">
    <property type="term" value="C:plasma membrane"/>
    <property type="evidence" value="ECO:0007669"/>
    <property type="project" value="UniProtKB-SubCell"/>
</dbReference>
<feature type="transmembrane region" description="Helical" evidence="11">
    <location>
        <begin position="71"/>
        <end position="95"/>
    </location>
</feature>
<dbReference type="PROSITE" id="PS00237">
    <property type="entry name" value="G_PROTEIN_RECEP_F1_1"/>
    <property type="match status" value="1"/>
</dbReference>
<evidence type="ECO:0000256" key="5">
    <source>
        <dbReference type="ARBA" id="ARBA00023040"/>
    </source>
</evidence>
<keyword evidence="2" id="KW-1003">Cell membrane</keyword>
<feature type="region of interest" description="Disordered" evidence="10">
    <location>
        <begin position="523"/>
        <end position="550"/>
    </location>
</feature>
<feature type="transmembrane region" description="Helical" evidence="11">
    <location>
        <begin position="153"/>
        <end position="173"/>
    </location>
</feature>
<feature type="region of interest" description="Disordered" evidence="10">
    <location>
        <begin position="314"/>
        <end position="337"/>
    </location>
</feature>
<dbReference type="GO" id="GO:0007197">
    <property type="term" value="P:adenylate cyclase-inhibiting G protein-coupled acetylcholine receptor signaling pathway"/>
    <property type="evidence" value="ECO:0007669"/>
    <property type="project" value="TreeGrafter"/>
</dbReference>
<protein>
    <recommendedName>
        <fullName evidence="12">G-protein coupled receptors family 1 profile domain-containing protein</fullName>
    </recommendedName>
</protein>
<dbReference type="GO" id="GO:0004993">
    <property type="term" value="F:G protein-coupled serotonin receptor activity"/>
    <property type="evidence" value="ECO:0007669"/>
    <property type="project" value="TreeGrafter"/>
</dbReference>
<keyword evidence="3 9" id="KW-0812">Transmembrane</keyword>
<dbReference type="GO" id="GO:0030425">
    <property type="term" value="C:dendrite"/>
    <property type="evidence" value="ECO:0007669"/>
    <property type="project" value="TreeGrafter"/>
</dbReference>
<dbReference type="PANTHER" id="PTHR24247:SF265">
    <property type="entry name" value="MUSCARINIC ACETYLCHOLINE RECEPTOR DM1"/>
    <property type="match status" value="1"/>
</dbReference>
<organism evidence="13 14">
    <name type="scientific">Rotaria sordida</name>
    <dbReference type="NCBI Taxonomy" id="392033"/>
    <lineage>
        <taxon>Eukaryota</taxon>
        <taxon>Metazoa</taxon>
        <taxon>Spiralia</taxon>
        <taxon>Gnathifera</taxon>
        <taxon>Rotifera</taxon>
        <taxon>Eurotatoria</taxon>
        <taxon>Bdelloidea</taxon>
        <taxon>Philodinida</taxon>
        <taxon>Philodinidae</taxon>
        <taxon>Rotaria</taxon>
    </lineage>
</organism>
<evidence type="ECO:0000256" key="11">
    <source>
        <dbReference type="SAM" id="Phobius"/>
    </source>
</evidence>
<dbReference type="GO" id="GO:0007187">
    <property type="term" value="P:G protein-coupled receptor signaling pathway, coupled to cyclic nucleotide second messenger"/>
    <property type="evidence" value="ECO:0007669"/>
    <property type="project" value="TreeGrafter"/>
</dbReference>
<dbReference type="InterPro" id="IPR000995">
    <property type="entry name" value="Musac_Ach_rcpt"/>
</dbReference>
<feature type="region of interest" description="Disordered" evidence="10">
    <location>
        <begin position="424"/>
        <end position="448"/>
    </location>
</feature>
<dbReference type="PRINTS" id="PR00237">
    <property type="entry name" value="GPCRRHODOPSN"/>
</dbReference>
<dbReference type="PANTHER" id="PTHR24247">
    <property type="entry name" value="5-HYDROXYTRYPTAMINE RECEPTOR"/>
    <property type="match status" value="1"/>
</dbReference>
<dbReference type="EMBL" id="CAJNOT010000319">
    <property type="protein sequence ID" value="CAF0939575.1"/>
    <property type="molecule type" value="Genomic_DNA"/>
</dbReference>
<gene>
    <name evidence="13" type="ORF">ZHD862_LOCUS9391</name>
</gene>
<feature type="compositionally biased region" description="Low complexity" evidence="10">
    <location>
        <begin position="321"/>
        <end position="330"/>
    </location>
</feature>
<evidence type="ECO:0000256" key="6">
    <source>
        <dbReference type="ARBA" id="ARBA00023136"/>
    </source>
</evidence>
<sequence>MSENSMCLLINNCTSTITTATATTTSSSGALYKTILIIVGGTILSFLTTGGNLLVLISFRVNKQLRTVTNYFLLSLAIADFTIGFFSMPIFFTFFEQDRWPFGSFLCHVWLSVDYTMSNASVANLLLICFDRYFSITRPLTYRSKRTPKRASIMIGCGWVISCLIWTPWIWIWPYVDERLPEDECRLPFASKATVAIPTAIAAFYLPVTLMCLLYFRIYRETVKRRKELHRLQAQNHISNSQTPTSNISSNDRLTKNISTIGTTLINDGDESISTDSNRSRGKILSIQNSSTNKFIESNKIQKNKVHHTFNCCRNRRNDDQTTSNTNQNVVDDDDEYSSELHPVISSNNDQNRTNSQSLINNGKFFLVNGRSGNIHNSSEQIKPIIYADPWIRRCDQPSLINDTYNQERERSIQYETRLYCHSLSSPSDDHLSQQQQQQQQQQRQPLLNNIDKDIEYVESRLRGQTSISLPQPHSTTYTHDASWRQLPKHKCIDPLLSSSNHQQQQTHIVHQTCSNTINIPQRNETNVSSSKSLTQKRTTMPVPTNTHGSVKTVKSRLEKMKDQKAAKTLRIYFNRRHRALINSRAILIAFIVTWLPYNTNIVISTIKPDIFKHGFPMYWERFGYMLCYINSTINPMLYALCNGTFRRTFARILRCQWHRRHTPTYVHKAYRFQAKKNLTTNNNI</sequence>
<feature type="compositionally biased region" description="Low complexity" evidence="10">
    <location>
        <begin position="424"/>
        <end position="445"/>
    </location>
</feature>
<dbReference type="PROSITE" id="PS50262">
    <property type="entry name" value="G_PROTEIN_RECEP_F1_2"/>
    <property type="match status" value="1"/>
</dbReference>
<evidence type="ECO:0000256" key="3">
    <source>
        <dbReference type="ARBA" id="ARBA00022692"/>
    </source>
</evidence>
<feature type="transmembrane region" description="Helical" evidence="11">
    <location>
        <begin position="35"/>
        <end position="59"/>
    </location>
</feature>
<dbReference type="GO" id="GO:0016907">
    <property type="term" value="F:G protein-coupled acetylcholine receptor activity"/>
    <property type="evidence" value="ECO:0007669"/>
    <property type="project" value="InterPro"/>
</dbReference>
<reference evidence="13" key="1">
    <citation type="submission" date="2021-02" db="EMBL/GenBank/DDBJ databases">
        <authorList>
            <person name="Nowell W R."/>
        </authorList>
    </citation>
    <scope>NUCLEOTIDE SEQUENCE</scope>
</reference>